<evidence type="ECO:0000256" key="1">
    <source>
        <dbReference type="SAM" id="SignalP"/>
    </source>
</evidence>
<dbReference type="STRING" id="1513271.XM47_06195"/>
<dbReference type="Proteomes" id="UP000037600">
    <property type="component" value="Unassembled WGS sequence"/>
</dbReference>
<dbReference type="AlphaFoldDB" id="A0A0J8JN59"/>
<proteinExistence type="predicted"/>
<gene>
    <name evidence="3" type="ORF">XM47_06195</name>
</gene>
<keyword evidence="4" id="KW-1185">Reference proteome</keyword>
<dbReference type="EMBL" id="LAZL01000007">
    <property type="protein sequence ID" value="KMT66036.1"/>
    <property type="molecule type" value="Genomic_DNA"/>
</dbReference>
<reference evidence="3 4" key="1">
    <citation type="submission" date="2015-04" db="EMBL/GenBank/DDBJ databases">
        <title>Draft Genome Sequence of the Novel Agar-Digesting Marine Bacterium Q1.</title>
        <authorList>
            <person name="Li Y."/>
            <person name="Li D."/>
            <person name="Chen G."/>
            <person name="Du Z."/>
        </authorList>
    </citation>
    <scope>NUCLEOTIDE SEQUENCE [LARGE SCALE GENOMIC DNA]</scope>
    <source>
        <strain evidence="3 4">Q1</strain>
    </source>
</reference>
<evidence type="ECO:0000313" key="4">
    <source>
        <dbReference type="Proteomes" id="UP000037600"/>
    </source>
</evidence>
<name>A0A0J8JN59_9ALTE</name>
<organism evidence="3 4">
    <name type="scientific">Catenovulum maritimum</name>
    <dbReference type="NCBI Taxonomy" id="1513271"/>
    <lineage>
        <taxon>Bacteria</taxon>
        <taxon>Pseudomonadati</taxon>
        <taxon>Pseudomonadota</taxon>
        <taxon>Gammaproteobacteria</taxon>
        <taxon>Alteromonadales</taxon>
        <taxon>Alteromonadaceae</taxon>
        <taxon>Catenovulum</taxon>
    </lineage>
</organism>
<dbReference type="Gene3D" id="2.30.30.830">
    <property type="match status" value="1"/>
</dbReference>
<dbReference type="RefSeq" id="WP_048690798.1">
    <property type="nucleotide sequence ID" value="NZ_KQ130485.1"/>
</dbReference>
<dbReference type="OrthoDB" id="6387984at2"/>
<sequence length="125" mass="13994">MKQVTLLLILATFSRVSLADLVDPTLPDFSVLGQAGQKQTNFIQKQKNKVYKLQALTYSGNARSAIINNKVYQVGDRLSNQVKLIAIENNYVLLNNQGKKQKLLLNKTQVKSFSENQLSVKNNAN</sequence>
<accession>A0A0J8JN59</accession>
<dbReference type="InterPro" id="IPR032389">
    <property type="entry name" value="GspB_C"/>
</dbReference>
<dbReference type="GO" id="GO:0015627">
    <property type="term" value="C:type II protein secretion system complex"/>
    <property type="evidence" value="ECO:0007669"/>
    <property type="project" value="InterPro"/>
</dbReference>
<feature type="domain" description="Type II secretion system protein GspB C-terminal" evidence="2">
    <location>
        <begin position="61"/>
        <end position="101"/>
    </location>
</feature>
<dbReference type="Pfam" id="PF16537">
    <property type="entry name" value="T2SSB"/>
    <property type="match status" value="1"/>
</dbReference>
<comment type="caution">
    <text evidence="3">The sequence shown here is derived from an EMBL/GenBank/DDBJ whole genome shotgun (WGS) entry which is preliminary data.</text>
</comment>
<protein>
    <recommendedName>
        <fullName evidence="2">Type II secretion system protein GspB C-terminal domain-containing protein</fullName>
    </recommendedName>
</protein>
<evidence type="ECO:0000313" key="3">
    <source>
        <dbReference type="EMBL" id="KMT66036.1"/>
    </source>
</evidence>
<keyword evidence="1" id="KW-0732">Signal</keyword>
<feature type="signal peptide" evidence="1">
    <location>
        <begin position="1"/>
        <end position="19"/>
    </location>
</feature>
<evidence type="ECO:0000259" key="2">
    <source>
        <dbReference type="Pfam" id="PF16537"/>
    </source>
</evidence>
<feature type="chain" id="PRO_5005301685" description="Type II secretion system protein GspB C-terminal domain-containing protein" evidence="1">
    <location>
        <begin position="20"/>
        <end position="125"/>
    </location>
</feature>